<evidence type="ECO:0000313" key="2">
    <source>
        <dbReference type="Proteomes" id="UP000466730"/>
    </source>
</evidence>
<reference evidence="1 2" key="1">
    <citation type="submission" date="2019-11" db="EMBL/GenBank/DDBJ databases">
        <title>Draft Whole-Genome sequence of the marine photosynthetic bacterium Rhodovulum strictum DSM 11289.</title>
        <authorList>
            <person name="Kyndt J.A."/>
            <person name="Meyer T.E."/>
        </authorList>
    </citation>
    <scope>NUCLEOTIDE SEQUENCE [LARGE SCALE GENOMIC DNA]</scope>
    <source>
        <strain evidence="1 2">DSM 11289</strain>
    </source>
</reference>
<proteinExistence type="predicted"/>
<comment type="caution">
    <text evidence="1">The sequence shown here is derived from an EMBL/GenBank/DDBJ whole genome shotgun (WGS) entry which is preliminary data.</text>
</comment>
<accession>A0A844BAB0</accession>
<organism evidence="1 2">
    <name type="scientific">Rhodovulum strictum</name>
    <dbReference type="NCBI Taxonomy" id="58314"/>
    <lineage>
        <taxon>Bacteria</taxon>
        <taxon>Pseudomonadati</taxon>
        <taxon>Pseudomonadota</taxon>
        <taxon>Alphaproteobacteria</taxon>
        <taxon>Rhodobacterales</taxon>
        <taxon>Paracoccaceae</taxon>
        <taxon>Rhodovulum</taxon>
    </lineage>
</organism>
<sequence length="47" mass="5103">MCWPRGGRNGSVVSRDFGGSGQIQMHKVDGWETLSQPLEPMSLDLAA</sequence>
<keyword evidence="2" id="KW-1185">Reference proteome</keyword>
<protein>
    <submittedName>
        <fullName evidence="1">Uncharacterized protein</fullName>
    </submittedName>
</protein>
<gene>
    <name evidence="1" type="ORF">GH815_10085</name>
</gene>
<dbReference type="AlphaFoldDB" id="A0A844BAB0"/>
<evidence type="ECO:0000313" key="1">
    <source>
        <dbReference type="EMBL" id="MRH21344.1"/>
    </source>
</evidence>
<name>A0A844BAB0_9RHOB</name>
<dbReference type="EMBL" id="WJPO01000014">
    <property type="protein sequence ID" value="MRH21344.1"/>
    <property type="molecule type" value="Genomic_DNA"/>
</dbReference>
<dbReference type="Proteomes" id="UP000466730">
    <property type="component" value="Unassembled WGS sequence"/>
</dbReference>